<evidence type="ECO:0000256" key="1">
    <source>
        <dbReference type="ARBA" id="ARBA00007274"/>
    </source>
</evidence>
<dbReference type="GO" id="GO:0031470">
    <property type="term" value="C:carboxysome"/>
    <property type="evidence" value="ECO:0007669"/>
    <property type="project" value="UniProtKB-ARBA"/>
</dbReference>
<dbReference type="RefSeq" id="WP_012163158.1">
    <property type="nucleotide sequence ID" value="NC_009925.1"/>
</dbReference>
<dbReference type="STRING" id="329726.AM1_2709"/>
<sequence length="175" mass="18488">MKASKIVRRFLVPSPVITLFYLVKSGAKISPKAEVELSSFFTIGRQSVISSFTKIKASEGPLKIGSNVSISTGCFISSHTGGLEIGDYCLIGPNVTIVGNNYNYSKIDVPLEQQGIISKGIKIGKNVWLGAGVCVLDGATIEDNCIITPNSVVSSNIPAGAIASGQPAKVIFKRR</sequence>
<dbReference type="GO" id="GO:0005829">
    <property type="term" value="C:cytosol"/>
    <property type="evidence" value="ECO:0007669"/>
    <property type="project" value="TreeGrafter"/>
</dbReference>
<dbReference type="AlphaFoldDB" id="B0C825"/>
<dbReference type="Gene3D" id="2.160.10.10">
    <property type="entry name" value="Hexapeptide repeat proteins"/>
    <property type="match status" value="1"/>
</dbReference>
<evidence type="ECO:0000313" key="3">
    <source>
        <dbReference type="EMBL" id="ABW27709.1"/>
    </source>
</evidence>
<dbReference type="GO" id="GO:0008374">
    <property type="term" value="F:O-acyltransferase activity"/>
    <property type="evidence" value="ECO:0007669"/>
    <property type="project" value="TreeGrafter"/>
</dbReference>
<reference evidence="3 4" key="1">
    <citation type="journal article" date="2008" name="Proc. Natl. Acad. Sci. U.S.A.">
        <title>Niche adaptation and genome expansion in the chlorophyll d-producing cyanobacterium Acaryochloris marina.</title>
        <authorList>
            <person name="Swingley W.D."/>
            <person name="Chen M."/>
            <person name="Cheung P.C."/>
            <person name="Conrad A.L."/>
            <person name="Dejesa L.C."/>
            <person name="Hao J."/>
            <person name="Honchak B.M."/>
            <person name="Karbach L.E."/>
            <person name="Kurdoglu A."/>
            <person name="Lahiri S."/>
            <person name="Mastrian S.D."/>
            <person name="Miyashita H."/>
            <person name="Page L."/>
            <person name="Ramakrishna P."/>
            <person name="Satoh S."/>
            <person name="Sattley W.M."/>
            <person name="Shimada Y."/>
            <person name="Taylor H.L."/>
            <person name="Tomo T."/>
            <person name="Tsuchiya T."/>
            <person name="Wang Z.T."/>
            <person name="Raymond J."/>
            <person name="Mimuro M."/>
            <person name="Blankenship R.E."/>
            <person name="Touchman J.W."/>
        </authorList>
    </citation>
    <scope>NUCLEOTIDE SEQUENCE [LARGE SCALE GENOMIC DNA]</scope>
    <source>
        <strain evidence="4">MBIC 11017</strain>
    </source>
</reference>
<name>B0C825_ACAM1</name>
<dbReference type="InterPro" id="IPR001451">
    <property type="entry name" value="Hexapep"/>
</dbReference>
<evidence type="ECO:0000256" key="2">
    <source>
        <dbReference type="ARBA" id="ARBA00022679"/>
    </source>
</evidence>
<protein>
    <submittedName>
        <fullName evidence="3">Transferase hexapeptide repeat-containing protein, putative</fullName>
    </submittedName>
</protein>
<dbReference type="InterPro" id="IPR051159">
    <property type="entry name" value="Hexapeptide_acetyltransf"/>
</dbReference>
<dbReference type="Pfam" id="PF00132">
    <property type="entry name" value="Hexapep"/>
    <property type="match status" value="1"/>
</dbReference>
<comment type="similarity">
    <text evidence="1">Belongs to the transferase hexapeptide repeat family.</text>
</comment>
<dbReference type="GO" id="GO:0043886">
    <property type="term" value="F:structural constituent of carboxysome shell"/>
    <property type="evidence" value="ECO:0007669"/>
    <property type="project" value="UniProtKB-ARBA"/>
</dbReference>
<organism evidence="3 4">
    <name type="scientific">Acaryochloris marina (strain MBIC 11017)</name>
    <dbReference type="NCBI Taxonomy" id="329726"/>
    <lineage>
        <taxon>Bacteria</taxon>
        <taxon>Bacillati</taxon>
        <taxon>Cyanobacteriota</taxon>
        <taxon>Cyanophyceae</taxon>
        <taxon>Acaryochloridales</taxon>
        <taxon>Acaryochloridaceae</taxon>
        <taxon>Acaryochloris</taxon>
    </lineage>
</organism>
<dbReference type="EMBL" id="CP000828">
    <property type="protein sequence ID" value="ABW27709.1"/>
    <property type="molecule type" value="Genomic_DNA"/>
</dbReference>
<dbReference type="PANTHER" id="PTHR23416:SF23">
    <property type="entry name" value="ACETYLTRANSFERASE C18B11.09C-RELATED"/>
    <property type="match status" value="1"/>
</dbReference>
<keyword evidence="2 3" id="KW-0808">Transferase</keyword>
<gene>
    <name evidence="3" type="ordered locus">AM1_2709</name>
</gene>
<dbReference type="Proteomes" id="UP000000268">
    <property type="component" value="Chromosome"/>
</dbReference>
<dbReference type="SUPFAM" id="SSF51161">
    <property type="entry name" value="Trimeric LpxA-like enzymes"/>
    <property type="match status" value="1"/>
</dbReference>
<dbReference type="HOGENOM" id="CLU_051638_7_0_3"/>
<accession>B0C825</accession>
<evidence type="ECO:0000313" key="4">
    <source>
        <dbReference type="Proteomes" id="UP000000268"/>
    </source>
</evidence>
<dbReference type="PANTHER" id="PTHR23416">
    <property type="entry name" value="SIALIC ACID SYNTHASE-RELATED"/>
    <property type="match status" value="1"/>
</dbReference>
<dbReference type="OrthoDB" id="572315at2"/>
<proteinExistence type="inferred from homology"/>
<dbReference type="KEGG" id="amr:AM1_2709"/>
<dbReference type="InterPro" id="IPR011004">
    <property type="entry name" value="Trimer_LpxA-like_sf"/>
</dbReference>
<dbReference type="CDD" id="cd04647">
    <property type="entry name" value="LbH_MAT_like"/>
    <property type="match status" value="1"/>
</dbReference>
<dbReference type="eggNOG" id="COG0110">
    <property type="taxonomic scope" value="Bacteria"/>
</dbReference>
<keyword evidence="4" id="KW-1185">Reference proteome</keyword>